<dbReference type="EMBL" id="CAJVQB010043952">
    <property type="protein sequence ID" value="CAG8831552.1"/>
    <property type="molecule type" value="Genomic_DNA"/>
</dbReference>
<reference evidence="1 2" key="1">
    <citation type="submission" date="2021-06" db="EMBL/GenBank/DDBJ databases">
        <authorList>
            <person name="Kallberg Y."/>
            <person name="Tangrot J."/>
            <person name="Rosling A."/>
        </authorList>
    </citation>
    <scope>NUCLEOTIDE SEQUENCE [LARGE SCALE GENOMIC DNA]</scope>
    <source>
        <strain evidence="1 2">120-4 pot B 10/14</strain>
    </source>
</reference>
<dbReference type="Proteomes" id="UP000789901">
    <property type="component" value="Unassembled WGS sequence"/>
</dbReference>
<keyword evidence="2" id="KW-1185">Reference proteome</keyword>
<name>A0ABN7WGV1_GIGMA</name>
<evidence type="ECO:0000313" key="2">
    <source>
        <dbReference type="Proteomes" id="UP000789901"/>
    </source>
</evidence>
<protein>
    <submittedName>
        <fullName evidence="1">9718_t:CDS:1</fullName>
    </submittedName>
</protein>
<sequence length="98" mass="11140">MSIKLYANRFSWAKAYIPFQFNAGIQSMQSVELFNNIIKKSLNNASLLCEVGQRVQMIPKDLCFDTIDDNFIVNVVDEPQAILKAILNDNDISNINEI</sequence>
<comment type="caution">
    <text evidence="1">The sequence shown here is derived from an EMBL/GenBank/DDBJ whole genome shotgun (WGS) entry which is preliminary data.</text>
</comment>
<evidence type="ECO:0000313" key="1">
    <source>
        <dbReference type="EMBL" id="CAG8831552.1"/>
    </source>
</evidence>
<accession>A0ABN7WGV1</accession>
<proteinExistence type="predicted"/>
<gene>
    <name evidence="1" type="ORF">GMARGA_LOCUS30703</name>
</gene>
<organism evidence="1 2">
    <name type="scientific">Gigaspora margarita</name>
    <dbReference type="NCBI Taxonomy" id="4874"/>
    <lineage>
        <taxon>Eukaryota</taxon>
        <taxon>Fungi</taxon>
        <taxon>Fungi incertae sedis</taxon>
        <taxon>Mucoromycota</taxon>
        <taxon>Glomeromycotina</taxon>
        <taxon>Glomeromycetes</taxon>
        <taxon>Diversisporales</taxon>
        <taxon>Gigasporaceae</taxon>
        <taxon>Gigaspora</taxon>
    </lineage>
</organism>